<evidence type="ECO:0000313" key="2">
    <source>
        <dbReference type="Proteomes" id="UP000693738"/>
    </source>
</evidence>
<dbReference type="AlphaFoldDB" id="A0A8J2NPF3"/>
<organism evidence="1 2">
    <name type="scientific">Fusarium equiseti</name>
    <name type="common">Fusarium scirpi</name>
    <dbReference type="NCBI Taxonomy" id="61235"/>
    <lineage>
        <taxon>Eukaryota</taxon>
        <taxon>Fungi</taxon>
        <taxon>Dikarya</taxon>
        <taxon>Ascomycota</taxon>
        <taxon>Pezizomycotina</taxon>
        <taxon>Sordariomycetes</taxon>
        <taxon>Hypocreomycetidae</taxon>
        <taxon>Hypocreales</taxon>
        <taxon>Nectriaceae</taxon>
        <taxon>Fusarium</taxon>
        <taxon>Fusarium incarnatum-equiseti species complex</taxon>
    </lineage>
</organism>
<reference evidence="1" key="1">
    <citation type="submission" date="2021-05" db="EMBL/GenBank/DDBJ databases">
        <authorList>
            <person name="Khan N."/>
        </authorList>
    </citation>
    <scope>NUCLEOTIDE SEQUENCE</scope>
</reference>
<accession>A0A8J2NPF3</accession>
<dbReference type="EMBL" id="CAJSTJ010000189">
    <property type="protein sequence ID" value="CAG7565809.1"/>
    <property type="molecule type" value="Genomic_DNA"/>
</dbReference>
<sequence>MPASRNDAKVPGHPLLQVISMRSDARDLHHHVQYKSAGPYNDRDEILHYLRGLKEEQHRLSATDGILCRQLRFVHKGKEYKPTVWKGIDYCGVLERTRMCYNKSVMIYVLDPKNEAGHLGDGILRCLDTDFGCHVARTSNIQWEEGYSKPTIEEICRLHKGLCLDLNNGETMKHLPPELLELLPRFDLGKGHGPLLTREQILTAFNKSYILQPTFQALFIVFDGPCGKPEGPFRPGDIGDLPVYLVNTDCHHPEHKESFCQIKTTFNVAIQFVKERSAKENRFPSAPLLDGSADIEEEARKIGWDEGKHGKLPLDRSSSAWVNRNKYTEWTGRGAVRHARSVCLALRFLKSTRREVPYEDYWWWWESPLPTSRPQILVHPHL</sequence>
<protein>
    <submittedName>
        <fullName evidence="1">Uncharacterized protein</fullName>
    </submittedName>
</protein>
<dbReference type="Proteomes" id="UP000693738">
    <property type="component" value="Unassembled WGS sequence"/>
</dbReference>
<evidence type="ECO:0000313" key="1">
    <source>
        <dbReference type="EMBL" id="CAG7565809.1"/>
    </source>
</evidence>
<name>A0A8J2NPF3_FUSEQ</name>
<gene>
    <name evidence="1" type="ORF">FEQUK3_LOCUS11529</name>
</gene>
<proteinExistence type="predicted"/>
<comment type="caution">
    <text evidence="1">The sequence shown here is derived from an EMBL/GenBank/DDBJ whole genome shotgun (WGS) entry which is preliminary data.</text>
</comment>